<dbReference type="InterPro" id="IPR043128">
    <property type="entry name" value="Rev_trsase/Diguanyl_cyclase"/>
</dbReference>
<sequence>MDTKTNNSQCHDGVLIDQATLLETLIKQWHKAVDEDFAITVFIIDVDKFSRMENKSACFDQILDAIRSQFQRETDFIARFNRKQVMAISSHMNYRQSTQLATRLHKAIASLKLFHPQSPTGRYATVSIGHSTYAPEPNDCYGVLDMLATVIKFVRDAKYEGGNQSKSRLHSRVLK</sequence>
<evidence type="ECO:0000259" key="1">
    <source>
        <dbReference type="PROSITE" id="PS50887"/>
    </source>
</evidence>
<dbReference type="InterPro" id="IPR029787">
    <property type="entry name" value="Nucleotide_cyclase"/>
</dbReference>
<dbReference type="Pfam" id="PF00990">
    <property type="entry name" value="GGDEF"/>
    <property type="match status" value="1"/>
</dbReference>
<dbReference type="AlphaFoldDB" id="C0N7G9"/>
<keyword evidence="3" id="KW-1185">Reference proteome</keyword>
<dbReference type="InterPro" id="IPR000160">
    <property type="entry name" value="GGDEF_dom"/>
</dbReference>
<dbReference type="OrthoDB" id="5609409at2"/>
<proteinExistence type="predicted"/>
<reference evidence="2 3" key="1">
    <citation type="journal article" date="2011" name="J. Bacteriol.">
        <title>Draft genome sequence of the chemolithoheterotrophic, halophilic methylotroph Methylophaga thiooxydans DMS010.</title>
        <authorList>
            <person name="Boden R."/>
            <person name="Ferriera S."/>
            <person name="Johnson J."/>
            <person name="Kelly D.P."/>
            <person name="Murrell J.C."/>
            <person name="Schafer H."/>
        </authorList>
    </citation>
    <scope>NUCLEOTIDE SEQUENCE [LARGE SCALE GENOMIC DNA]</scope>
    <source>
        <strain evidence="2 3">DMS010</strain>
    </source>
</reference>
<feature type="domain" description="GGDEF" evidence="1">
    <location>
        <begin position="37"/>
        <end position="170"/>
    </location>
</feature>
<name>C0N7G9_9GAMM</name>
<dbReference type="PROSITE" id="PS50887">
    <property type="entry name" value="GGDEF"/>
    <property type="match status" value="1"/>
</dbReference>
<organism evidence="2 3">
    <name type="scientific">Methylophaga thiooxydans DMS010</name>
    <dbReference type="NCBI Taxonomy" id="637616"/>
    <lineage>
        <taxon>Bacteria</taxon>
        <taxon>Pseudomonadati</taxon>
        <taxon>Pseudomonadota</taxon>
        <taxon>Gammaproteobacteria</taxon>
        <taxon>Thiotrichales</taxon>
        <taxon>Piscirickettsiaceae</taxon>
        <taxon>Methylophaga</taxon>
    </lineage>
</organism>
<dbReference type="NCBIfam" id="TIGR00254">
    <property type="entry name" value="GGDEF"/>
    <property type="match status" value="1"/>
</dbReference>
<accession>C0N7G9</accession>
<dbReference type="Gene3D" id="3.30.70.270">
    <property type="match status" value="1"/>
</dbReference>
<gene>
    <name evidence="2" type="ORF">MDMS009_1957</name>
</gene>
<dbReference type="Proteomes" id="UP000004679">
    <property type="component" value="Unassembled WGS sequence"/>
</dbReference>
<dbReference type="SUPFAM" id="SSF55073">
    <property type="entry name" value="Nucleotide cyclase"/>
    <property type="match status" value="1"/>
</dbReference>
<dbReference type="SMART" id="SM00267">
    <property type="entry name" value="GGDEF"/>
    <property type="match status" value="1"/>
</dbReference>
<evidence type="ECO:0000313" key="2">
    <source>
        <dbReference type="EMBL" id="EEF79370.1"/>
    </source>
</evidence>
<dbReference type="EMBL" id="GG657899">
    <property type="protein sequence ID" value="EEF79370.1"/>
    <property type="molecule type" value="Genomic_DNA"/>
</dbReference>
<protein>
    <recommendedName>
        <fullName evidence="1">GGDEF domain-containing protein</fullName>
    </recommendedName>
</protein>
<dbReference type="RefSeq" id="WP_008291458.1">
    <property type="nucleotide sequence ID" value="NZ_GG657899.1"/>
</dbReference>
<evidence type="ECO:0000313" key="3">
    <source>
        <dbReference type="Proteomes" id="UP000004679"/>
    </source>
</evidence>
<dbReference type="HOGENOM" id="CLU_1530805_0_0_6"/>